<protein>
    <submittedName>
        <fullName evidence="2">Uncharacterized protein</fullName>
    </submittedName>
</protein>
<sequence>MGANCTFVDLCSEFEYFAAYLLNRNLIGIKVHALIFLLGFAGLNSRRWIENYVRWAIWRDRTSSPNCSAKPWVAERTRRLAESILDRPFLCYSNPLMHSNFRRTNPCSPKVVGDSPKGPLYR</sequence>
<evidence type="ECO:0000256" key="1">
    <source>
        <dbReference type="SAM" id="Phobius"/>
    </source>
</evidence>
<name>A0A9J5X3L4_SOLCO</name>
<keyword evidence="1" id="KW-0472">Membrane</keyword>
<feature type="transmembrane region" description="Helical" evidence="1">
    <location>
        <begin position="26"/>
        <end position="44"/>
    </location>
</feature>
<dbReference type="Proteomes" id="UP000824120">
    <property type="component" value="Chromosome 10"/>
</dbReference>
<keyword evidence="3" id="KW-1185">Reference proteome</keyword>
<keyword evidence="1" id="KW-1133">Transmembrane helix</keyword>
<proteinExistence type="predicted"/>
<organism evidence="2 3">
    <name type="scientific">Solanum commersonii</name>
    <name type="common">Commerson's wild potato</name>
    <name type="synonym">Commerson's nightshade</name>
    <dbReference type="NCBI Taxonomy" id="4109"/>
    <lineage>
        <taxon>Eukaryota</taxon>
        <taxon>Viridiplantae</taxon>
        <taxon>Streptophyta</taxon>
        <taxon>Embryophyta</taxon>
        <taxon>Tracheophyta</taxon>
        <taxon>Spermatophyta</taxon>
        <taxon>Magnoliopsida</taxon>
        <taxon>eudicotyledons</taxon>
        <taxon>Gunneridae</taxon>
        <taxon>Pentapetalae</taxon>
        <taxon>asterids</taxon>
        <taxon>lamiids</taxon>
        <taxon>Solanales</taxon>
        <taxon>Solanaceae</taxon>
        <taxon>Solanoideae</taxon>
        <taxon>Solaneae</taxon>
        <taxon>Solanum</taxon>
    </lineage>
</organism>
<dbReference type="AlphaFoldDB" id="A0A9J5X3L4"/>
<evidence type="ECO:0000313" key="3">
    <source>
        <dbReference type="Proteomes" id="UP000824120"/>
    </source>
</evidence>
<keyword evidence="1" id="KW-0812">Transmembrane</keyword>
<accession>A0A9J5X3L4</accession>
<dbReference type="EMBL" id="JACXVP010000010">
    <property type="protein sequence ID" value="KAG5582319.1"/>
    <property type="molecule type" value="Genomic_DNA"/>
</dbReference>
<gene>
    <name evidence="2" type="ORF">H5410_052946</name>
</gene>
<reference evidence="2 3" key="1">
    <citation type="submission" date="2020-09" db="EMBL/GenBank/DDBJ databases">
        <title>De no assembly of potato wild relative species, Solanum commersonii.</title>
        <authorList>
            <person name="Cho K."/>
        </authorList>
    </citation>
    <scope>NUCLEOTIDE SEQUENCE [LARGE SCALE GENOMIC DNA]</scope>
    <source>
        <strain evidence="2">LZ3.2</strain>
        <tissue evidence="2">Leaf</tissue>
    </source>
</reference>
<comment type="caution">
    <text evidence="2">The sequence shown here is derived from an EMBL/GenBank/DDBJ whole genome shotgun (WGS) entry which is preliminary data.</text>
</comment>
<evidence type="ECO:0000313" key="2">
    <source>
        <dbReference type="EMBL" id="KAG5582319.1"/>
    </source>
</evidence>